<sequence>MIMDAITCEKVKSALHIAHEMAKESYPHLVNDIDFAINKMVDNTETFVGSQNKPKTKKAYKKGGEK</sequence>
<keyword evidence="2" id="KW-1185">Reference proteome</keyword>
<accession>A0ABY5T2K5</accession>
<reference evidence="1" key="1">
    <citation type="submission" date="2022-07" db="EMBL/GenBank/DDBJ databases">
        <authorList>
            <person name="Nishijima S."/>
        </authorList>
    </citation>
    <scope>NUCLEOTIDE SEQUENCE</scope>
    <source>
        <strain evidence="1">1827_77749</strain>
    </source>
</reference>
<proteinExistence type="predicted"/>
<organism evidence="1 2">
    <name type="scientific">Bacteriophage sp</name>
    <dbReference type="NCBI Taxonomy" id="38018"/>
    <lineage>
        <taxon>Viruses</taxon>
    </lineage>
</organism>
<evidence type="ECO:0000313" key="1">
    <source>
        <dbReference type="EMBL" id="UVN06055.1"/>
    </source>
</evidence>
<name>A0ABY5T2K5_9VIRU</name>
<protein>
    <submittedName>
        <fullName evidence="1">Uncharacterized protein</fullName>
    </submittedName>
</protein>
<dbReference type="Proteomes" id="UP001160508">
    <property type="component" value="Segment"/>
</dbReference>
<evidence type="ECO:0000313" key="2">
    <source>
        <dbReference type="Proteomes" id="UP001160508"/>
    </source>
</evidence>
<dbReference type="EMBL" id="OP031061">
    <property type="protein sequence ID" value="UVN06055.1"/>
    <property type="molecule type" value="Genomic_DNA"/>
</dbReference>